<dbReference type="InterPro" id="IPR005835">
    <property type="entry name" value="NTP_transferase_dom"/>
</dbReference>
<accession>A0A0S7WUX5</accession>
<evidence type="ECO:0000259" key="1">
    <source>
        <dbReference type="Pfam" id="PF00483"/>
    </source>
</evidence>
<dbReference type="Pfam" id="PF00483">
    <property type="entry name" value="NTP_transferase"/>
    <property type="match status" value="1"/>
</dbReference>
<evidence type="ECO:0000313" key="3">
    <source>
        <dbReference type="Proteomes" id="UP000052008"/>
    </source>
</evidence>
<dbReference type="AlphaFoldDB" id="A0A0S7WUX5"/>
<gene>
    <name evidence="2" type="ORF">AMJ39_02430</name>
</gene>
<reference evidence="2 3" key="1">
    <citation type="journal article" date="2015" name="Microbiome">
        <title>Genomic resolution of linkages in carbon, nitrogen, and sulfur cycling among widespread estuary sediment bacteria.</title>
        <authorList>
            <person name="Baker B.J."/>
            <person name="Lazar C.S."/>
            <person name="Teske A.P."/>
            <person name="Dick G.J."/>
        </authorList>
    </citation>
    <scope>NUCLEOTIDE SEQUENCE [LARGE SCALE GENOMIC DNA]</scope>
    <source>
        <strain evidence="2">DG_24</strain>
    </source>
</reference>
<dbReference type="InterPro" id="IPR029044">
    <property type="entry name" value="Nucleotide-diphossugar_trans"/>
</dbReference>
<dbReference type="Gene3D" id="3.90.550.10">
    <property type="entry name" value="Spore Coat Polysaccharide Biosynthesis Protein SpsA, Chain A"/>
    <property type="match status" value="1"/>
</dbReference>
<dbReference type="STRING" id="1703770.AMJ39_02430"/>
<organism evidence="2 3">
    <name type="scientific">candidate division TA06 bacterium DG_24</name>
    <dbReference type="NCBI Taxonomy" id="1703770"/>
    <lineage>
        <taxon>Bacteria</taxon>
        <taxon>Bacteria division TA06</taxon>
    </lineage>
</organism>
<feature type="domain" description="Nucleotidyl transferase" evidence="1">
    <location>
        <begin position="2"/>
        <end position="232"/>
    </location>
</feature>
<dbReference type="PATRIC" id="fig|1703770.3.peg.932"/>
<proteinExistence type="predicted"/>
<dbReference type="Proteomes" id="UP000052008">
    <property type="component" value="Unassembled WGS sequence"/>
</dbReference>
<comment type="caution">
    <text evidence="2">The sequence shown here is derived from an EMBL/GenBank/DDBJ whole genome shotgun (WGS) entry which is preliminary data.</text>
</comment>
<dbReference type="PANTHER" id="PTHR42883:SF2">
    <property type="entry name" value="THYMIDYLYLTRANSFERASE"/>
    <property type="match status" value="1"/>
</dbReference>
<protein>
    <recommendedName>
        <fullName evidence="1">Nucleotidyl transferase domain-containing protein</fullName>
    </recommendedName>
</protein>
<dbReference type="SUPFAM" id="SSF53448">
    <property type="entry name" value="Nucleotide-diphospho-sugar transferases"/>
    <property type="match status" value="1"/>
</dbReference>
<dbReference type="Gene3D" id="2.160.10.10">
    <property type="entry name" value="Hexapeptide repeat proteins"/>
    <property type="match status" value="1"/>
</dbReference>
<sequence length="325" mass="35614">MKAIIPVAGEGRRLRPHTHTTPKVLIEVAGKPILGYILDTLVPLDIEEAIFIVGHMGDKVRDFVLSHYSTIHASFVHQDVPRGLGHAIYLARERVADEPLLIVLGDTVFEADLAKVVGQRCAKIGVWEVEDPRRFGVVEMEDGRVTRLVEKPAEPPSNLIIVGPYYLPSGARLFQALEANIAAGRTTKGEIQLTDALQLMIEQGERMEVFEIDGWYDCGQLETVLTTNRYLLDKLGGNPEVEGSIIHPPVFIDPSAVVESSIVGPYVSIAEQVTIKESVIRDSIVNGGAYVENVLIHRSLVGDNAVVRGALKKLNVGDSSEIDFK</sequence>
<name>A0A0S7WUX5_UNCT6</name>
<dbReference type="PANTHER" id="PTHR42883">
    <property type="entry name" value="GLUCOSE-1-PHOSPHATE THYMIDYLTRANSFERASE"/>
    <property type="match status" value="1"/>
</dbReference>
<evidence type="ECO:0000313" key="2">
    <source>
        <dbReference type="EMBL" id="KPJ53953.1"/>
    </source>
</evidence>
<dbReference type="EMBL" id="LIZS01000009">
    <property type="protein sequence ID" value="KPJ53953.1"/>
    <property type="molecule type" value="Genomic_DNA"/>
</dbReference>